<dbReference type="AlphaFoldDB" id="A0A2W7IAS6"/>
<keyword evidence="5" id="KW-1185">Reference proteome</keyword>
<feature type="signal peptide" evidence="3">
    <location>
        <begin position="1"/>
        <end position="18"/>
    </location>
</feature>
<protein>
    <submittedName>
        <fullName evidence="4">Tetratricopeptide repeat protein</fullName>
    </submittedName>
</protein>
<dbReference type="SMART" id="SM00028">
    <property type="entry name" value="TPR"/>
    <property type="match status" value="2"/>
</dbReference>
<dbReference type="EMBL" id="QKYV01000001">
    <property type="protein sequence ID" value="PZW44001.1"/>
    <property type="molecule type" value="Genomic_DNA"/>
</dbReference>
<dbReference type="PROSITE" id="PS50005">
    <property type="entry name" value="TPR"/>
    <property type="match status" value="1"/>
</dbReference>
<keyword evidence="2" id="KW-0472">Membrane</keyword>
<comment type="caution">
    <text evidence="4">The sequence shown here is derived from an EMBL/GenBank/DDBJ whole genome shotgun (WGS) entry which is preliminary data.</text>
</comment>
<feature type="transmembrane region" description="Helical" evidence="2">
    <location>
        <begin position="159"/>
        <end position="180"/>
    </location>
</feature>
<evidence type="ECO:0000313" key="4">
    <source>
        <dbReference type="EMBL" id="PZW44001.1"/>
    </source>
</evidence>
<dbReference type="InterPro" id="IPR019734">
    <property type="entry name" value="TPR_rpt"/>
</dbReference>
<dbReference type="SUPFAM" id="SSF48452">
    <property type="entry name" value="TPR-like"/>
    <property type="match status" value="1"/>
</dbReference>
<keyword evidence="2" id="KW-1133">Transmembrane helix</keyword>
<feature type="repeat" description="TPR" evidence="1">
    <location>
        <begin position="55"/>
        <end position="88"/>
    </location>
</feature>
<dbReference type="Gene3D" id="1.25.40.10">
    <property type="entry name" value="Tetratricopeptide repeat domain"/>
    <property type="match status" value="1"/>
</dbReference>
<keyword evidence="1" id="KW-0802">TPR repeat</keyword>
<dbReference type="InterPro" id="IPR011990">
    <property type="entry name" value="TPR-like_helical_dom_sf"/>
</dbReference>
<feature type="transmembrane region" description="Helical" evidence="2">
    <location>
        <begin position="129"/>
        <end position="150"/>
    </location>
</feature>
<keyword evidence="2" id="KW-0812">Transmembrane</keyword>
<sequence>MKKILFLCFLSFSISVLGQDYKTTFEKATQDYANGNYEAAISKYEQILEGKQESVALYYNMANAHYKLDHIAPSIYYYEKALKLDPNHEDALNNLVFANNMTIDAIEKTAPTGFQKIKENTIGSFSADGWAQIAVISILIFVVFFIGYYFSEKSITKRILFTASILGVILFIFSFTFSFIQQNNTSNENFAIVFSEEASIKAEPNPKASEAFLLHEGTKVKLLDSFNGFYKLEISDGRQGWLKQESLKAL</sequence>
<evidence type="ECO:0000256" key="2">
    <source>
        <dbReference type="SAM" id="Phobius"/>
    </source>
</evidence>
<dbReference type="Pfam" id="PF00515">
    <property type="entry name" value="TPR_1"/>
    <property type="match status" value="1"/>
</dbReference>
<gene>
    <name evidence="4" type="ORF">LX95_00330</name>
</gene>
<feature type="chain" id="PRO_5015969586" evidence="3">
    <location>
        <begin position="19"/>
        <end position="250"/>
    </location>
</feature>
<keyword evidence="3" id="KW-0732">Signal</keyword>
<name>A0A2W7IAS6_9FLAO</name>
<proteinExistence type="predicted"/>
<evidence type="ECO:0000313" key="5">
    <source>
        <dbReference type="Proteomes" id="UP000249542"/>
    </source>
</evidence>
<evidence type="ECO:0000256" key="3">
    <source>
        <dbReference type="SAM" id="SignalP"/>
    </source>
</evidence>
<dbReference type="PROSITE" id="PS50293">
    <property type="entry name" value="TPR_REGION"/>
    <property type="match status" value="1"/>
</dbReference>
<dbReference type="Gene3D" id="2.30.30.40">
    <property type="entry name" value="SH3 Domains"/>
    <property type="match status" value="1"/>
</dbReference>
<evidence type="ECO:0000256" key="1">
    <source>
        <dbReference type="PROSITE-ProRule" id="PRU00339"/>
    </source>
</evidence>
<dbReference type="Proteomes" id="UP000249542">
    <property type="component" value="Unassembled WGS sequence"/>
</dbReference>
<organism evidence="4 5">
    <name type="scientific">Mesonia algae</name>
    <dbReference type="NCBI Taxonomy" id="213248"/>
    <lineage>
        <taxon>Bacteria</taxon>
        <taxon>Pseudomonadati</taxon>
        <taxon>Bacteroidota</taxon>
        <taxon>Flavobacteriia</taxon>
        <taxon>Flavobacteriales</taxon>
        <taxon>Flavobacteriaceae</taxon>
        <taxon>Mesonia</taxon>
    </lineage>
</organism>
<reference evidence="4 5" key="1">
    <citation type="submission" date="2018-06" db="EMBL/GenBank/DDBJ databases">
        <title>Genomic Encyclopedia of Archaeal and Bacterial Type Strains, Phase II (KMG-II): from individual species to whole genera.</title>
        <authorList>
            <person name="Goeker M."/>
        </authorList>
    </citation>
    <scope>NUCLEOTIDE SEQUENCE [LARGE SCALE GENOMIC DNA]</scope>
    <source>
        <strain evidence="4 5">DSM 15361</strain>
    </source>
</reference>
<accession>A0A2W7IAS6</accession>
<dbReference type="RefSeq" id="WP_111539676.1">
    <property type="nucleotide sequence ID" value="NZ_QKYV01000001.1"/>
</dbReference>